<dbReference type="Proteomes" id="UP000028549">
    <property type="component" value="Unassembled WGS sequence"/>
</dbReference>
<name>A0A084GQI7_METID</name>
<dbReference type="PRINTS" id="PR01840">
    <property type="entry name" value="TATCFAMILY"/>
</dbReference>
<feature type="transmembrane region" description="Helical" evidence="5">
    <location>
        <begin position="20"/>
        <end position="44"/>
    </location>
</feature>
<accession>A0A084GQI7</accession>
<keyword evidence="7" id="KW-1185">Reference proteome</keyword>
<dbReference type="NCBIfam" id="TIGR00945">
    <property type="entry name" value="tatC"/>
    <property type="match status" value="1"/>
</dbReference>
<keyword evidence="3 5" id="KW-1133">Transmembrane helix</keyword>
<dbReference type="OrthoDB" id="9777044at2"/>
<comment type="function">
    <text evidence="5">Part of the twin-arginine translocation (Tat) system that transports large folded proteins containing a characteristic twin-arginine motif in their signal peptide across membranes.</text>
</comment>
<keyword evidence="5" id="KW-0811">Translocation</keyword>
<gene>
    <name evidence="5" type="primary">tatC</name>
    <name evidence="6" type="ORF">GS18_0215160</name>
</gene>
<dbReference type="InterPro" id="IPR019820">
    <property type="entry name" value="Sec-indep_translocase_CS"/>
</dbReference>
<protein>
    <recommendedName>
        <fullName evidence="5">Sec-independent protein translocase protein TatC</fullName>
    </recommendedName>
</protein>
<comment type="subunit">
    <text evidence="5">Forms a complex with TatA.</text>
</comment>
<dbReference type="GO" id="GO:0033281">
    <property type="term" value="C:TAT protein transport complex"/>
    <property type="evidence" value="ECO:0007669"/>
    <property type="project" value="UniProtKB-UniRule"/>
</dbReference>
<dbReference type="EMBL" id="JNVC02000010">
    <property type="protein sequence ID" value="KEZ49599.1"/>
    <property type="molecule type" value="Genomic_DNA"/>
</dbReference>
<evidence type="ECO:0000313" key="6">
    <source>
        <dbReference type="EMBL" id="KEZ49599.1"/>
    </source>
</evidence>
<evidence type="ECO:0000256" key="1">
    <source>
        <dbReference type="ARBA" id="ARBA00004141"/>
    </source>
</evidence>
<keyword evidence="5" id="KW-0813">Transport</keyword>
<feature type="transmembrane region" description="Helical" evidence="5">
    <location>
        <begin position="154"/>
        <end position="180"/>
    </location>
</feature>
<comment type="similarity">
    <text evidence="5">Belongs to the TatC family.</text>
</comment>
<comment type="subcellular location">
    <subcellularLocation>
        <location evidence="5">Cell membrane</location>
        <topology evidence="5">Multi-pass membrane protein</topology>
    </subcellularLocation>
    <subcellularLocation>
        <location evidence="1">Membrane</location>
        <topology evidence="1">Multi-pass membrane protein</topology>
    </subcellularLocation>
</comment>
<evidence type="ECO:0000256" key="2">
    <source>
        <dbReference type="ARBA" id="ARBA00022692"/>
    </source>
</evidence>
<feature type="transmembrane region" description="Helical" evidence="5">
    <location>
        <begin position="103"/>
        <end position="130"/>
    </location>
</feature>
<dbReference type="PANTHER" id="PTHR30371">
    <property type="entry name" value="SEC-INDEPENDENT PROTEIN TRANSLOCASE PROTEIN TATC"/>
    <property type="match status" value="1"/>
</dbReference>
<proteinExistence type="inferred from homology"/>
<keyword evidence="5" id="KW-1003">Cell membrane</keyword>
<dbReference type="RefSeq" id="WP_029286204.1">
    <property type="nucleotide sequence ID" value="NZ_CANLZQ010000012.1"/>
</dbReference>
<keyword evidence="4 5" id="KW-0472">Membrane</keyword>
<keyword evidence="5" id="KW-0653">Protein transport</keyword>
<dbReference type="HAMAP" id="MF_00902">
    <property type="entry name" value="TatC"/>
    <property type="match status" value="1"/>
</dbReference>
<evidence type="ECO:0000256" key="5">
    <source>
        <dbReference type="HAMAP-Rule" id="MF_00902"/>
    </source>
</evidence>
<sequence length="249" mass="28859">MKQNDMSVVDHIAELRKRIIITVFFLFLAVIAGFLLAKPIIIYLQHTTEAENLTLNSFRMTDPIMVYMQFTFIIAFILTSPVILYQLWAFVSPGLYEKERRVTLSYIPISIGLFLAGLSFSYFLLFPFVVDFMERLSNDLDINQVIGINEYFQFLIQLTIPFGLLFQLPVVIMFLTRLGIVTPMFLSKVRKYAYFVLLVIAALITPPEIVSHLMVSVPLFILYEVSIFVSRFAYRKAQKTQFEEENKEG</sequence>
<feature type="transmembrane region" description="Helical" evidence="5">
    <location>
        <begin position="64"/>
        <end position="91"/>
    </location>
</feature>
<dbReference type="InterPro" id="IPR002033">
    <property type="entry name" value="TatC"/>
</dbReference>
<keyword evidence="2 5" id="KW-0812">Transmembrane</keyword>
<feature type="transmembrane region" description="Helical" evidence="5">
    <location>
        <begin position="192"/>
        <end position="209"/>
    </location>
</feature>
<organism evidence="6 7">
    <name type="scientific">Metabacillus indicus</name>
    <name type="common">Bacillus indicus</name>
    <dbReference type="NCBI Taxonomy" id="246786"/>
    <lineage>
        <taxon>Bacteria</taxon>
        <taxon>Bacillati</taxon>
        <taxon>Bacillota</taxon>
        <taxon>Bacilli</taxon>
        <taxon>Bacillales</taxon>
        <taxon>Bacillaceae</taxon>
        <taxon>Metabacillus</taxon>
    </lineage>
</organism>
<dbReference type="Pfam" id="PF00902">
    <property type="entry name" value="TatC"/>
    <property type="match status" value="1"/>
</dbReference>
<dbReference type="PANTHER" id="PTHR30371:SF0">
    <property type="entry name" value="SEC-INDEPENDENT PROTEIN TRANSLOCASE PROTEIN TATC, CHLOROPLASTIC-RELATED"/>
    <property type="match status" value="1"/>
</dbReference>
<dbReference type="GO" id="GO:0009977">
    <property type="term" value="F:proton motive force dependent protein transmembrane transporter activity"/>
    <property type="evidence" value="ECO:0007669"/>
    <property type="project" value="TreeGrafter"/>
</dbReference>
<dbReference type="GO" id="GO:0043953">
    <property type="term" value="P:protein transport by the Tat complex"/>
    <property type="evidence" value="ECO:0007669"/>
    <property type="project" value="UniProtKB-UniRule"/>
</dbReference>
<evidence type="ECO:0000256" key="3">
    <source>
        <dbReference type="ARBA" id="ARBA00022989"/>
    </source>
</evidence>
<dbReference type="STRING" id="246786.GS18_0215160"/>
<evidence type="ECO:0000313" key="7">
    <source>
        <dbReference type="Proteomes" id="UP000028549"/>
    </source>
</evidence>
<dbReference type="PROSITE" id="PS01218">
    <property type="entry name" value="TATC"/>
    <property type="match status" value="1"/>
</dbReference>
<comment type="caution">
    <text evidence="6">The sequence shown here is derived from an EMBL/GenBank/DDBJ whole genome shotgun (WGS) entry which is preliminary data.</text>
</comment>
<dbReference type="AlphaFoldDB" id="A0A084GQI7"/>
<feature type="transmembrane region" description="Helical" evidence="5">
    <location>
        <begin position="215"/>
        <end position="234"/>
    </location>
</feature>
<evidence type="ECO:0000256" key="4">
    <source>
        <dbReference type="ARBA" id="ARBA00023136"/>
    </source>
</evidence>
<dbReference type="GO" id="GO:0065002">
    <property type="term" value="P:intracellular protein transmembrane transport"/>
    <property type="evidence" value="ECO:0007669"/>
    <property type="project" value="TreeGrafter"/>
</dbReference>
<reference evidence="6 7" key="1">
    <citation type="journal article" date="2005" name="Int. J. Syst. Evol. Microbiol.">
        <title>Bacillus cibi sp. nov., isolated from jeotgal, a traditional Korean fermented seafood.</title>
        <authorList>
            <person name="Yoon J.H."/>
            <person name="Lee C.H."/>
            <person name="Oh T.K."/>
        </authorList>
    </citation>
    <scope>NUCLEOTIDE SEQUENCE [LARGE SCALE GENOMIC DNA]</scope>
    <source>
        <strain evidence="6 7">DSM 16189</strain>
    </source>
</reference>